<dbReference type="Pfam" id="PF00440">
    <property type="entry name" value="TetR_N"/>
    <property type="match status" value="1"/>
</dbReference>
<dbReference type="InterPro" id="IPR041490">
    <property type="entry name" value="KstR2_TetR_C"/>
</dbReference>
<evidence type="ECO:0000256" key="3">
    <source>
        <dbReference type="ARBA" id="ARBA00023163"/>
    </source>
</evidence>
<keyword evidence="1" id="KW-0805">Transcription regulation</keyword>
<dbReference type="InterPro" id="IPR001647">
    <property type="entry name" value="HTH_TetR"/>
</dbReference>
<evidence type="ECO:0000313" key="6">
    <source>
        <dbReference type="EMBL" id="WZC50760.1"/>
    </source>
</evidence>
<evidence type="ECO:0000256" key="1">
    <source>
        <dbReference type="ARBA" id="ARBA00023015"/>
    </source>
</evidence>
<evidence type="ECO:0000313" key="7">
    <source>
        <dbReference type="Proteomes" id="UP001440612"/>
    </source>
</evidence>
<dbReference type="PROSITE" id="PS50977">
    <property type="entry name" value="HTH_TETR_2"/>
    <property type="match status" value="1"/>
</dbReference>
<dbReference type="SUPFAM" id="SSF46689">
    <property type="entry name" value="Homeodomain-like"/>
    <property type="match status" value="1"/>
</dbReference>
<dbReference type="InterPro" id="IPR009057">
    <property type="entry name" value="Homeodomain-like_sf"/>
</dbReference>
<sequence>MARKQGSHADITGPKVQQAALRLIADHGFAAVSMRQIAAEVGVQAGALYNYTPDKQSLLFDLMQGHMDDLLGALEAAAFQGDALTRLEAFTRFHIRFHLPRADQVFVSYMELRNLSAANFAEIEKMRHRYEDALEDILRVGQAEGVFAVADTRVATMAIIGMLTGLSHWYRDGGRLDMIEIEAIYWDLVRKSVAKPA</sequence>
<dbReference type="InterPro" id="IPR050109">
    <property type="entry name" value="HTH-type_TetR-like_transc_reg"/>
</dbReference>
<organism evidence="6 7">
    <name type="scientific">Yoonia phaeophyticola</name>
    <dbReference type="NCBI Taxonomy" id="3137369"/>
    <lineage>
        <taxon>Bacteria</taxon>
        <taxon>Pseudomonadati</taxon>
        <taxon>Pseudomonadota</taxon>
        <taxon>Alphaproteobacteria</taxon>
        <taxon>Rhodobacterales</taxon>
        <taxon>Paracoccaceae</taxon>
        <taxon>Yoonia</taxon>
    </lineage>
</organism>
<dbReference type="Pfam" id="PF17932">
    <property type="entry name" value="TetR_C_24"/>
    <property type="match status" value="1"/>
</dbReference>
<dbReference type="RefSeq" id="WP_341368861.1">
    <property type="nucleotide sequence ID" value="NZ_CP150951.2"/>
</dbReference>
<dbReference type="PANTHER" id="PTHR30055:SF234">
    <property type="entry name" value="HTH-TYPE TRANSCRIPTIONAL REGULATOR BETI"/>
    <property type="match status" value="1"/>
</dbReference>
<dbReference type="InterPro" id="IPR036271">
    <property type="entry name" value="Tet_transcr_reg_TetR-rel_C_sf"/>
</dbReference>
<dbReference type="PANTHER" id="PTHR30055">
    <property type="entry name" value="HTH-TYPE TRANSCRIPTIONAL REGULATOR RUTR"/>
    <property type="match status" value="1"/>
</dbReference>
<dbReference type="Proteomes" id="UP001440612">
    <property type="component" value="Chromosome"/>
</dbReference>
<evidence type="ECO:0000256" key="4">
    <source>
        <dbReference type="PROSITE-ProRule" id="PRU00335"/>
    </source>
</evidence>
<dbReference type="Gene3D" id="1.10.10.60">
    <property type="entry name" value="Homeodomain-like"/>
    <property type="match status" value="1"/>
</dbReference>
<keyword evidence="7" id="KW-1185">Reference proteome</keyword>
<accession>A0ABZ2V915</accession>
<reference evidence="7" key="1">
    <citation type="submission" date="2024-04" db="EMBL/GenBank/DDBJ databases">
        <title>Phylogenomic analyses of a clade within the roseobacter group suggest taxonomic reassignments of species of the genera Aestuariivita, Citreicella, Loktanella, Nautella, Pelagibaca, Ruegeria, Thalassobius, Thiobacimonas and Tropicibacter, and the proposal o.</title>
        <authorList>
            <person name="Jeon C.O."/>
        </authorList>
    </citation>
    <scope>NUCLEOTIDE SEQUENCE [LARGE SCALE GENOMIC DNA]</scope>
    <source>
        <strain evidence="7">BS5-3</strain>
    </source>
</reference>
<protein>
    <submittedName>
        <fullName evidence="6">TetR/AcrR family transcriptional regulator</fullName>
    </submittedName>
</protein>
<dbReference type="PRINTS" id="PR00455">
    <property type="entry name" value="HTHTETR"/>
</dbReference>
<proteinExistence type="predicted"/>
<name>A0ABZ2V915_9RHOB</name>
<dbReference type="EMBL" id="CP150951">
    <property type="protein sequence ID" value="WZC50760.1"/>
    <property type="molecule type" value="Genomic_DNA"/>
</dbReference>
<feature type="domain" description="HTH tetR-type" evidence="5">
    <location>
        <begin position="10"/>
        <end position="70"/>
    </location>
</feature>
<keyword evidence="2 4" id="KW-0238">DNA-binding</keyword>
<evidence type="ECO:0000259" key="5">
    <source>
        <dbReference type="PROSITE" id="PS50977"/>
    </source>
</evidence>
<gene>
    <name evidence="6" type="ORF">AABB29_09185</name>
</gene>
<dbReference type="Gene3D" id="1.10.357.10">
    <property type="entry name" value="Tetracycline Repressor, domain 2"/>
    <property type="match status" value="1"/>
</dbReference>
<keyword evidence="3" id="KW-0804">Transcription</keyword>
<feature type="DNA-binding region" description="H-T-H motif" evidence="4">
    <location>
        <begin position="33"/>
        <end position="52"/>
    </location>
</feature>
<dbReference type="SUPFAM" id="SSF48498">
    <property type="entry name" value="Tetracyclin repressor-like, C-terminal domain"/>
    <property type="match status" value="1"/>
</dbReference>
<evidence type="ECO:0000256" key="2">
    <source>
        <dbReference type="ARBA" id="ARBA00023125"/>
    </source>
</evidence>